<dbReference type="PROSITE" id="PS51257">
    <property type="entry name" value="PROKAR_LIPOPROTEIN"/>
    <property type="match status" value="1"/>
</dbReference>
<dbReference type="Gene3D" id="3.10.450.590">
    <property type="match status" value="1"/>
</dbReference>
<name>A0A6N3ABX0_EUBLI</name>
<feature type="signal peptide" evidence="1">
    <location>
        <begin position="1"/>
        <end position="22"/>
    </location>
</feature>
<dbReference type="AlphaFoldDB" id="A0A6N3ABX0"/>
<gene>
    <name evidence="3" type="ORF">ELLFYP34_02189</name>
</gene>
<organism evidence="3">
    <name type="scientific">Eubacterium limosum</name>
    <dbReference type="NCBI Taxonomy" id="1736"/>
    <lineage>
        <taxon>Bacteria</taxon>
        <taxon>Bacillati</taxon>
        <taxon>Bacillota</taxon>
        <taxon>Clostridia</taxon>
        <taxon>Eubacteriales</taxon>
        <taxon>Eubacteriaceae</taxon>
        <taxon>Eubacterium</taxon>
    </lineage>
</organism>
<dbReference type="Pfam" id="PF13026">
    <property type="entry name" value="DUF3887"/>
    <property type="match status" value="1"/>
</dbReference>
<accession>A0A6N3ABX0</accession>
<keyword evidence="1" id="KW-0732">Signal</keyword>
<evidence type="ECO:0000256" key="1">
    <source>
        <dbReference type="SAM" id="SignalP"/>
    </source>
</evidence>
<dbReference type="InterPro" id="IPR024981">
    <property type="entry name" value="DUF3887"/>
</dbReference>
<feature type="chain" id="PRO_5038756025" description="DUF3887 domain-containing protein" evidence="1">
    <location>
        <begin position="23"/>
        <end position="134"/>
    </location>
</feature>
<evidence type="ECO:0000259" key="2">
    <source>
        <dbReference type="Pfam" id="PF13026"/>
    </source>
</evidence>
<reference evidence="3" key="1">
    <citation type="submission" date="2019-11" db="EMBL/GenBank/DDBJ databases">
        <authorList>
            <person name="Feng L."/>
        </authorList>
    </citation>
    <scope>NUCLEOTIDE SEQUENCE</scope>
    <source>
        <strain evidence="3">ElimosumLFYP34</strain>
    </source>
</reference>
<evidence type="ECO:0000313" key="3">
    <source>
        <dbReference type="EMBL" id="VYT89769.1"/>
    </source>
</evidence>
<proteinExistence type="predicted"/>
<protein>
    <recommendedName>
        <fullName evidence="2">DUF3887 domain-containing protein</fullName>
    </recommendedName>
</protein>
<sequence>MKKKKYLAFFLVAVSLMLLFTACNKGKYGEDTKTKSEEITRSLVQALAEGDYAKAADDFPYTTRAKEEMDAQNLKILWEGLSEGKGEFREIAGLEDDSWDKELKITVVCSFEKGTAELVVAFDRTVKIKSIYTG</sequence>
<feature type="domain" description="DUF3887" evidence="2">
    <location>
        <begin position="42"/>
        <end position="129"/>
    </location>
</feature>
<dbReference type="EMBL" id="CACRTR010000004">
    <property type="protein sequence ID" value="VYT89769.1"/>
    <property type="molecule type" value="Genomic_DNA"/>
</dbReference>